<comment type="caution">
    <text evidence="2">The sequence shown here is derived from an EMBL/GenBank/DDBJ whole genome shotgun (WGS) entry which is preliminary data.</text>
</comment>
<evidence type="ECO:0000256" key="1">
    <source>
        <dbReference type="SAM" id="Phobius"/>
    </source>
</evidence>
<keyword evidence="1" id="KW-0812">Transmembrane</keyword>
<reference evidence="2 3" key="1">
    <citation type="submission" date="2020-02" db="EMBL/GenBank/DDBJ databases">
        <title>Draft genome sequence of Haematococcus lacustris strain NIES-144.</title>
        <authorList>
            <person name="Morimoto D."/>
            <person name="Nakagawa S."/>
            <person name="Yoshida T."/>
            <person name="Sawayama S."/>
        </authorList>
    </citation>
    <scope>NUCLEOTIDE SEQUENCE [LARGE SCALE GENOMIC DNA]</scope>
    <source>
        <strain evidence="2 3">NIES-144</strain>
    </source>
</reference>
<name>A0A699YTF2_HAELA</name>
<organism evidence="2 3">
    <name type="scientific">Haematococcus lacustris</name>
    <name type="common">Green alga</name>
    <name type="synonym">Haematococcus pluvialis</name>
    <dbReference type="NCBI Taxonomy" id="44745"/>
    <lineage>
        <taxon>Eukaryota</taxon>
        <taxon>Viridiplantae</taxon>
        <taxon>Chlorophyta</taxon>
        <taxon>core chlorophytes</taxon>
        <taxon>Chlorophyceae</taxon>
        <taxon>CS clade</taxon>
        <taxon>Chlamydomonadales</taxon>
        <taxon>Haematococcaceae</taxon>
        <taxon>Haematococcus</taxon>
    </lineage>
</organism>
<proteinExistence type="predicted"/>
<accession>A0A699YTF2</accession>
<keyword evidence="1" id="KW-0472">Membrane</keyword>
<dbReference type="EMBL" id="BLLF01000251">
    <property type="protein sequence ID" value="GFH09649.1"/>
    <property type="molecule type" value="Genomic_DNA"/>
</dbReference>
<gene>
    <name evidence="2" type="ORF">HaLaN_04830</name>
</gene>
<keyword evidence="1" id="KW-1133">Transmembrane helix</keyword>
<feature type="transmembrane region" description="Helical" evidence="1">
    <location>
        <begin position="12"/>
        <end position="30"/>
    </location>
</feature>
<protein>
    <submittedName>
        <fullName evidence="2">Uncharacterized protein</fullName>
    </submittedName>
</protein>
<keyword evidence="3" id="KW-1185">Reference proteome</keyword>
<evidence type="ECO:0000313" key="2">
    <source>
        <dbReference type="EMBL" id="GFH09649.1"/>
    </source>
</evidence>
<sequence>MSGQDGDPLLGVAIPLLVVGALNVLLLAVVEFRKVTSKAVALGLDDQGPGAAHPIMVQV</sequence>
<dbReference type="Proteomes" id="UP000485058">
    <property type="component" value="Unassembled WGS sequence"/>
</dbReference>
<dbReference type="AlphaFoldDB" id="A0A699YTF2"/>
<evidence type="ECO:0000313" key="3">
    <source>
        <dbReference type="Proteomes" id="UP000485058"/>
    </source>
</evidence>